<gene>
    <name evidence="2" type="ORF">Plil01_000573700</name>
</gene>
<keyword evidence="3" id="KW-1185">Reference proteome</keyword>
<reference evidence="2" key="1">
    <citation type="submission" date="2023-04" db="EMBL/GenBank/DDBJ databases">
        <title>Phytophthora lilii NBRC 32176.</title>
        <authorList>
            <person name="Ichikawa N."/>
            <person name="Sato H."/>
            <person name="Tonouchi N."/>
        </authorList>
    </citation>
    <scope>NUCLEOTIDE SEQUENCE</scope>
    <source>
        <strain evidence="2">NBRC 32176</strain>
    </source>
</reference>
<evidence type="ECO:0000313" key="2">
    <source>
        <dbReference type="EMBL" id="GMF16222.1"/>
    </source>
</evidence>
<protein>
    <submittedName>
        <fullName evidence="2">Unnamed protein product</fullName>
    </submittedName>
</protein>
<dbReference type="EMBL" id="BSXW01000245">
    <property type="protein sequence ID" value="GMF16222.1"/>
    <property type="molecule type" value="Genomic_DNA"/>
</dbReference>
<sequence length="119" mass="13248">MPSDLKQKKPAESRNFVDARNTVVEKNFSDGKSTVNLCSQWQLYSEIDAQIHLKHYLDDNNQEQQQATAQSCQVSWFTPNREADSTHSNQSSTGPSAAATAESTYHNDQIESIGELQSG</sequence>
<dbReference type="AlphaFoldDB" id="A0A9W6TM59"/>
<accession>A0A9W6TM59</accession>
<name>A0A9W6TM59_9STRA</name>
<comment type="caution">
    <text evidence="2">The sequence shown here is derived from an EMBL/GenBank/DDBJ whole genome shotgun (WGS) entry which is preliminary data.</text>
</comment>
<evidence type="ECO:0000256" key="1">
    <source>
        <dbReference type="SAM" id="MobiDB-lite"/>
    </source>
</evidence>
<organism evidence="2 3">
    <name type="scientific">Phytophthora lilii</name>
    <dbReference type="NCBI Taxonomy" id="2077276"/>
    <lineage>
        <taxon>Eukaryota</taxon>
        <taxon>Sar</taxon>
        <taxon>Stramenopiles</taxon>
        <taxon>Oomycota</taxon>
        <taxon>Peronosporomycetes</taxon>
        <taxon>Peronosporales</taxon>
        <taxon>Peronosporaceae</taxon>
        <taxon>Phytophthora</taxon>
    </lineage>
</organism>
<proteinExistence type="predicted"/>
<feature type="compositionally biased region" description="Polar residues" evidence="1">
    <location>
        <begin position="86"/>
        <end position="107"/>
    </location>
</feature>
<evidence type="ECO:0000313" key="3">
    <source>
        <dbReference type="Proteomes" id="UP001165083"/>
    </source>
</evidence>
<feature type="region of interest" description="Disordered" evidence="1">
    <location>
        <begin position="77"/>
        <end position="119"/>
    </location>
</feature>
<dbReference type="Proteomes" id="UP001165083">
    <property type="component" value="Unassembled WGS sequence"/>
</dbReference>